<gene>
    <name evidence="2" type="ORF">CAMP_LOCUS9619</name>
</gene>
<keyword evidence="3" id="KW-1185">Reference proteome</keyword>
<comment type="caution">
    <text evidence="2">The sequence shown here is derived from an EMBL/GenBank/DDBJ whole genome shotgun (WGS) entry which is preliminary data.</text>
</comment>
<name>A0A9P1IPG3_9PELO</name>
<keyword evidence="1" id="KW-0732">Signal</keyword>
<evidence type="ECO:0000313" key="2">
    <source>
        <dbReference type="EMBL" id="CAI5446982.1"/>
    </source>
</evidence>
<accession>A0A9P1IPG3</accession>
<organism evidence="2 3">
    <name type="scientific">Caenorhabditis angaria</name>
    <dbReference type="NCBI Taxonomy" id="860376"/>
    <lineage>
        <taxon>Eukaryota</taxon>
        <taxon>Metazoa</taxon>
        <taxon>Ecdysozoa</taxon>
        <taxon>Nematoda</taxon>
        <taxon>Chromadorea</taxon>
        <taxon>Rhabditida</taxon>
        <taxon>Rhabditina</taxon>
        <taxon>Rhabditomorpha</taxon>
        <taxon>Rhabditoidea</taxon>
        <taxon>Rhabditidae</taxon>
        <taxon>Peloderinae</taxon>
        <taxon>Caenorhabditis</taxon>
    </lineage>
</organism>
<feature type="signal peptide" evidence="1">
    <location>
        <begin position="1"/>
        <end position="16"/>
    </location>
</feature>
<sequence length="158" mass="18875">MLKFLIFASFFYSGFSQDSNRSSAYICKYNTDNCVSRWKISQITGMTFSDSCNFLKDCGESMDLCFVYDHKEEPVYPGCEIYWRFQQPDMIQCVLNVQFIEKHYSPCHIEQKDSRKYWSMVKCAGHLVEAWCNLEQIAIFQKYREQMIEFLEKFLKNN</sequence>
<evidence type="ECO:0008006" key="4">
    <source>
        <dbReference type="Google" id="ProtNLM"/>
    </source>
</evidence>
<dbReference type="EMBL" id="CANHGI010000004">
    <property type="protein sequence ID" value="CAI5446982.1"/>
    <property type="molecule type" value="Genomic_DNA"/>
</dbReference>
<proteinExistence type="predicted"/>
<dbReference type="AlphaFoldDB" id="A0A9P1IPG3"/>
<evidence type="ECO:0000313" key="3">
    <source>
        <dbReference type="Proteomes" id="UP001152747"/>
    </source>
</evidence>
<dbReference type="Proteomes" id="UP001152747">
    <property type="component" value="Unassembled WGS sequence"/>
</dbReference>
<evidence type="ECO:0000256" key="1">
    <source>
        <dbReference type="SAM" id="SignalP"/>
    </source>
</evidence>
<reference evidence="2" key="1">
    <citation type="submission" date="2022-11" db="EMBL/GenBank/DDBJ databases">
        <authorList>
            <person name="Kikuchi T."/>
        </authorList>
    </citation>
    <scope>NUCLEOTIDE SEQUENCE</scope>
    <source>
        <strain evidence="2">PS1010</strain>
    </source>
</reference>
<feature type="chain" id="PRO_5040224577" description="DUF19 domain-containing protein" evidence="1">
    <location>
        <begin position="17"/>
        <end position="158"/>
    </location>
</feature>
<protein>
    <recommendedName>
        <fullName evidence="4">DUF19 domain-containing protein</fullName>
    </recommendedName>
</protein>